<dbReference type="Pfam" id="PF00528">
    <property type="entry name" value="BPD_transp_1"/>
    <property type="match status" value="1"/>
</dbReference>
<dbReference type="EMBL" id="DTAU01000045">
    <property type="protein sequence ID" value="HFQ78554.1"/>
    <property type="molecule type" value="Genomic_DNA"/>
</dbReference>
<feature type="transmembrane region" description="Helical" evidence="5">
    <location>
        <begin position="297"/>
        <end position="323"/>
    </location>
</feature>
<keyword evidence="5" id="KW-0813">Transport</keyword>
<feature type="transmembrane region" description="Helical" evidence="5">
    <location>
        <begin position="107"/>
        <end position="132"/>
    </location>
</feature>
<evidence type="ECO:0000256" key="5">
    <source>
        <dbReference type="RuleBase" id="RU363032"/>
    </source>
</evidence>
<keyword evidence="4 5" id="KW-0472">Membrane</keyword>
<evidence type="ECO:0000256" key="3">
    <source>
        <dbReference type="ARBA" id="ARBA00022989"/>
    </source>
</evidence>
<comment type="similarity">
    <text evidence="5">Belongs to the binding-protein-dependent transport system permease family.</text>
</comment>
<accession>A0A7J3MYN3</accession>
<dbReference type="PROSITE" id="PS50928">
    <property type="entry name" value="ABC_TM1"/>
    <property type="match status" value="1"/>
</dbReference>
<protein>
    <submittedName>
        <fullName evidence="8">ABC transporter permease</fullName>
    </submittedName>
</protein>
<dbReference type="AlphaFoldDB" id="A0A7J3MYN3"/>
<dbReference type="PANTHER" id="PTHR43376:SF1">
    <property type="entry name" value="OLIGOPEPTIDE TRANSPORT SYSTEM PERMEASE PROTEIN"/>
    <property type="match status" value="1"/>
</dbReference>
<feature type="domain" description="ABC transmembrane type-1" evidence="6">
    <location>
        <begin position="105"/>
        <end position="316"/>
    </location>
</feature>
<feature type="transmembrane region" description="Helical" evidence="5">
    <location>
        <begin position="144"/>
        <end position="168"/>
    </location>
</feature>
<evidence type="ECO:0000313" key="7">
    <source>
        <dbReference type="EMBL" id="HFQ78554.1"/>
    </source>
</evidence>
<feature type="transmembrane region" description="Helical" evidence="5">
    <location>
        <begin position="256"/>
        <end position="277"/>
    </location>
</feature>
<reference evidence="8" key="1">
    <citation type="journal article" date="2020" name="mSystems">
        <title>Genome- and Community-Level Interaction Insights into Carbon Utilization and Element Cycling Functions of Hydrothermarchaeota in Hydrothermal Sediment.</title>
        <authorList>
            <person name="Zhou Z."/>
            <person name="Liu Y."/>
            <person name="Xu W."/>
            <person name="Pan J."/>
            <person name="Luo Z.H."/>
            <person name="Li M."/>
        </authorList>
    </citation>
    <scope>NUCLEOTIDE SEQUENCE [LARGE SCALE GENOMIC DNA]</scope>
    <source>
        <strain evidence="7">SpSt-629</strain>
        <strain evidence="8">SpSt-688</strain>
    </source>
</reference>
<keyword evidence="3 5" id="KW-1133">Transmembrane helix</keyword>
<dbReference type="InterPro" id="IPR000515">
    <property type="entry name" value="MetI-like"/>
</dbReference>
<proteinExistence type="inferred from homology"/>
<dbReference type="EMBL" id="DTDH01000137">
    <property type="protein sequence ID" value="HGT98672.1"/>
    <property type="molecule type" value="Genomic_DNA"/>
</dbReference>
<dbReference type="CDD" id="cd06261">
    <property type="entry name" value="TM_PBP2"/>
    <property type="match status" value="1"/>
</dbReference>
<dbReference type="SUPFAM" id="SSF161098">
    <property type="entry name" value="MetI-like"/>
    <property type="match status" value="1"/>
</dbReference>
<evidence type="ECO:0000313" key="8">
    <source>
        <dbReference type="EMBL" id="HGT98672.1"/>
    </source>
</evidence>
<dbReference type="GO" id="GO:0055085">
    <property type="term" value="P:transmembrane transport"/>
    <property type="evidence" value="ECO:0007669"/>
    <property type="project" value="InterPro"/>
</dbReference>
<dbReference type="InterPro" id="IPR035906">
    <property type="entry name" value="MetI-like_sf"/>
</dbReference>
<dbReference type="PANTHER" id="PTHR43376">
    <property type="entry name" value="OLIGOPEPTIDE TRANSPORT SYSTEM PERMEASE PROTEIN"/>
    <property type="match status" value="1"/>
</dbReference>
<dbReference type="GO" id="GO:0005886">
    <property type="term" value="C:plasma membrane"/>
    <property type="evidence" value="ECO:0007669"/>
    <property type="project" value="UniProtKB-SubCell"/>
</dbReference>
<evidence type="ECO:0000256" key="4">
    <source>
        <dbReference type="ARBA" id="ARBA00023136"/>
    </source>
</evidence>
<evidence type="ECO:0000256" key="2">
    <source>
        <dbReference type="ARBA" id="ARBA00022692"/>
    </source>
</evidence>
<feature type="transmembrane region" description="Helical" evidence="5">
    <location>
        <begin position="6"/>
        <end position="26"/>
    </location>
</feature>
<gene>
    <name evidence="7" type="ORF">ENT99_02475</name>
    <name evidence="8" type="ORF">ENU64_04505</name>
</gene>
<comment type="subcellular location">
    <subcellularLocation>
        <location evidence="5">Cell membrane</location>
        <topology evidence="5">Multi-pass membrane protein</topology>
    </subcellularLocation>
    <subcellularLocation>
        <location evidence="1">Membrane</location>
        <topology evidence="1">Multi-pass membrane protein</topology>
    </subcellularLocation>
</comment>
<organism evidence="8">
    <name type="scientific">Ignisphaera aggregans</name>
    <dbReference type="NCBI Taxonomy" id="334771"/>
    <lineage>
        <taxon>Archaea</taxon>
        <taxon>Thermoproteota</taxon>
        <taxon>Thermoprotei</taxon>
        <taxon>Desulfurococcales</taxon>
        <taxon>Desulfurococcaceae</taxon>
        <taxon>Ignisphaera</taxon>
    </lineage>
</organism>
<name>A0A7J3MYN3_9CREN</name>
<evidence type="ECO:0000256" key="1">
    <source>
        <dbReference type="ARBA" id="ARBA00004141"/>
    </source>
</evidence>
<sequence length="332" mass="37302">MTIYIVYKMAMFIVVYILALMLVFILPRVIPANPFAGLLQRIISAYIWNPELIPEVYQQVLEYFPFDKPVYEQFMIFLLGAFRGDFGVSIAFFPMRVTDIIMMALPWTLALMIPSTLVSWIVGNILGGYAGYKRGSMFERTMVGYSFIVSYVPQYWLGMLLLFGFAYAVRLFPAYGGISAGITPSPTLTFIVDFLWHYTLPFLAIFIISMARWMSSMRIIISAELGSDYIHYSESLGAKDSIVYGYAFKNSLLPQVTGLALSIGAAISGQALVEAVFSYPGMGYYLQQAIGQIDYPLIQGIFVITIAVTYLANFLVDFIYMLIDPRIRIGGG</sequence>
<feature type="transmembrane region" description="Helical" evidence="5">
    <location>
        <begin position="188"/>
        <end position="208"/>
    </location>
</feature>
<comment type="caution">
    <text evidence="8">The sequence shown here is derived from an EMBL/GenBank/DDBJ whole genome shotgun (WGS) entry which is preliminary data.</text>
</comment>
<evidence type="ECO:0000259" key="6">
    <source>
        <dbReference type="PROSITE" id="PS50928"/>
    </source>
</evidence>
<keyword evidence="2 5" id="KW-0812">Transmembrane</keyword>